<name>A0A0E3PG18_9EURY</name>
<dbReference type="RefSeq" id="WP_187151769.1">
    <property type="nucleotide sequence ID" value="NZ_CP009507.1"/>
</dbReference>
<sequence length="105" mass="11937">MAGESKAVRKKNTICATVSPYLKRKVDELVERGEFSSMSDLVSQSLAEFISRYESKRDEEKGQHDYTELLLKALLQTEEGKKLLASLTKTELQNNKNNSRKVVID</sequence>
<dbReference type="GeneID" id="41606833"/>
<dbReference type="Proteomes" id="UP000033092">
    <property type="component" value="Chromosome"/>
</dbReference>
<dbReference type="HOGENOM" id="CLU_159730_0_0_2"/>
<accession>A0A0E3PG18</accession>
<gene>
    <name evidence="1" type="ORF">MSSIH_2692</name>
</gene>
<dbReference type="KEGG" id="msz:MSSIH_2692"/>
<dbReference type="EMBL" id="CP009507">
    <property type="protein sequence ID" value="AKB33382.1"/>
    <property type="molecule type" value="Genomic_DNA"/>
</dbReference>
<proteinExistence type="predicted"/>
<evidence type="ECO:0000313" key="1">
    <source>
        <dbReference type="EMBL" id="AKB33382.1"/>
    </source>
</evidence>
<dbReference type="PATRIC" id="fig|1434119.4.peg.3528"/>
<dbReference type="AlphaFoldDB" id="A0A0E3PG18"/>
<organism evidence="1 2">
    <name type="scientific">Methanosarcina siciliae HI350</name>
    <dbReference type="NCBI Taxonomy" id="1434119"/>
    <lineage>
        <taxon>Archaea</taxon>
        <taxon>Methanobacteriati</taxon>
        <taxon>Methanobacteriota</taxon>
        <taxon>Stenosarchaea group</taxon>
        <taxon>Methanomicrobia</taxon>
        <taxon>Methanosarcinales</taxon>
        <taxon>Methanosarcinaceae</taxon>
        <taxon>Methanosarcina</taxon>
    </lineage>
</organism>
<evidence type="ECO:0000313" key="2">
    <source>
        <dbReference type="Proteomes" id="UP000033092"/>
    </source>
</evidence>
<reference evidence="1 2" key="1">
    <citation type="submission" date="2014-07" db="EMBL/GenBank/DDBJ databases">
        <title>Methanogenic archaea and the global carbon cycle.</title>
        <authorList>
            <person name="Henriksen J.R."/>
            <person name="Luke J."/>
            <person name="Reinhart S."/>
            <person name="Benedict M.N."/>
            <person name="Youngblut N.D."/>
            <person name="Metcalf M.E."/>
            <person name="Whitaker R.J."/>
            <person name="Metcalf W.W."/>
        </authorList>
    </citation>
    <scope>NUCLEOTIDE SEQUENCE [LARGE SCALE GENOMIC DNA]</scope>
    <source>
        <strain evidence="1 2">HI350</strain>
    </source>
</reference>
<protein>
    <submittedName>
        <fullName evidence="1">Uncharacterized protein</fullName>
    </submittedName>
</protein>